<dbReference type="CDD" id="cd03801">
    <property type="entry name" value="GT4_PimA-like"/>
    <property type="match status" value="1"/>
</dbReference>
<dbReference type="RefSeq" id="WP_146320288.1">
    <property type="nucleotide sequence ID" value="NZ_VCQV01000041.1"/>
</dbReference>
<accession>A0A563DU86</accession>
<keyword evidence="4" id="KW-1185">Reference proteome</keyword>
<keyword evidence="1 3" id="KW-0808">Transferase</keyword>
<protein>
    <submittedName>
        <fullName evidence="3">Glycosyltransferase family 4 protein</fullName>
    </submittedName>
</protein>
<evidence type="ECO:0000259" key="2">
    <source>
        <dbReference type="Pfam" id="PF00534"/>
    </source>
</evidence>
<comment type="caution">
    <text evidence="3">The sequence shown here is derived from an EMBL/GenBank/DDBJ whole genome shotgun (WGS) entry which is preliminary data.</text>
</comment>
<dbReference type="Proteomes" id="UP000320244">
    <property type="component" value="Unassembled WGS sequence"/>
</dbReference>
<dbReference type="GO" id="GO:0016757">
    <property type="term" value="F:glycosyltransferase activity"/>
    <property type="evidence" value="ECO:0007669"/>
    <property type="project" value="InterPro"/>
</dbReference>
<sequence length="367" mass="40182">MHQQRMIFLHSSDELYGADRILLELLVALPPGTDAEVWLPTDLKHPARPLCERLHADGRTVRHVDLPIMRRAYQTPSGLVGLTRRAESLRRELRRADPHSVYCTTSAAFLCAPVARLAGVPRVFGHVQEIWSRADRAVLGALATACHELLVISQAVRVSLPARLQSRTTALLNATEAPREVVPLTDHSGSLTFVIASRWNGWKGYPTLLRAWDLADSPGRLIILGGPPPSGDRVDVPRLVAELDRPDSVTLVGEVDDSSSYLTDADVVLVPSDRPEPFGLVAIEAFARARPVIASAAGGLLEIVTHAENGWLFPVGDADALARVLLTLSRPQVTTAGIAARRTFEDRFTIGRLRDEWRQAVFGSQLN</sequence>
<dbReference type="OrthoDB" id="8878585at2"/>
<reference evidence="3 4" key="1">
    <citation type="submission" date="2019-05" db="EMBL/GenBank/DDBJ databases">
        <authorList>
            <person name="Lee S.D."/>
        </authorList>
    </citation>
    <scope>NUCLEOTIDE SEQUENCE [LARGE SCALE GENOMIC DNA]</scope>
    <source>
        <strain evidence="3 4">C5-26</strain>
    </source>
</reference>
<dbReference type="Gene3D" id="3.40.50.2000">
    <property type="entry name" value="Glycogen Phosphorylase B"/>
    <property type="match status" value="2"/>
</dbReference>
<name>A0A563DU86_9MICO</name>
<feature type="domain" description="Glycosyl transferase family 1" evidence="2">
    <location>
        <begin position="191"/>
        <end position="327"/>
    </location>
</feature>
<dbReference type="EMBL" id="VCQV01000041">
    <property type="protein sequence ID" value="TWP33493.1"/>
    <property type="molecule type" value="Genomic_DNA"/>
</dbReference>
<dbReference type="Pfam" id="PF00534">
    <property type="entry name" value="Glycos_transf_1"/>
    <property type="match status" value="1"/>
</dbReference>
<evidence type="ECO:0000313" key="4">
    <source>
        <dbReference type="Proteomes" id="UP000320244"/>
    </source>
</evidence>
<dbReference type="AlphaFoldDB" id="A0A563DU86"/>
<reference evidence="3 4" key="2">
    <citation type="submission" date="2019-08" db="EMBL/GenBank/DDBJ databases">
        <title>Jejuicoccus antrihumi gen. nov., sp. nov., a new member of the family Dermacoccaceae isolated from a cave.</title>
        <authorList>
            <person name="Schumann P."/>
            <person name="Kim I.S."/>
        </authorList>
    </citation>
    <scope>NUCLEOTIDE SEQUENCE [LARGE SCALE GENOMIC DNA]</scope>
    <source>
        <strain evidence="3 4">C5-26</strain>
    </source>
</reference>
<dbReference type="InterPro" id="IPR001296">
    <property type="entry name" value="Glyco_trans_1"/>
</dbReference>
<gene>
    <name evidence="3" type="ORF">FGL98_21275</name>
</gene>
<evidence type="ECO:0000256" key="1">
    <source>
        <dbReference type="ARBA" id="ARBA00022679"/>
    </source>
</evidence>
<dbReference type="SUPFAM" id="SSF53756">
    <property type="entry name" value="UDP-Glycosyltransferase/glycogen phosphorylase"/>
    <property type="match status" value="1"/>
</dbReference>
<proteinExistence type="predicted"/>
<organism evidence="3 4">
    <name type="scientific">Leekyejoonella antrihumi</name>
    <dbReference type="NCBI Taxonomy" id="1660198"/>
    <lineage>
        <taxon>Bacteria</taxon>
        <taxon>Bacillati</taxon>
        <taxon>Actinomycetota</taxon>
        <taxon>Actinomycetes</taxon>
        <taxon>Micrococcales</taxon>
        <taxon>Dermacoccaceae</taxon>
        <taxon>Leekyejoonella</taxon>
    </lineage>
</organism>
<evidence type="ECO:0000313" key="3">
    <source>
        <dbReference type="EMBL" id="TWP33493.1"/>
    </source>
</evidence>
<dbReference type="PANTHER" id="PTHR12526">
    <property type="entry name" value="GLYCOSYLTRANSFERASE"/>
    <property type="match status" value="1"/>
</dbReference>